<feature type="transmembrane region" description="Helical" evidence="1">
    <location>
        <begin position="132"/>
        <end position="155"/>
    </location>
</feature>
<dbReference type="PANTHER" id="PTHR36834">
    <property type="entry name" value="MEMBRANE PROTEIN-RELATED"/>
    <property type="match status" value="1"/>
</dbReference>
<gene>
    <name evidence="3" type="ORF">J8TS2_22280</name>
</gene>
<keyword evidence="1" id="KW-0812">Transmembrane</keyword>
<name>A0ABQ4KL80_9BACI</name>
<feature type="domain" description="VanZ-like" evidence="2">
    <location>
        <begin position="14"/>
        <end position="148"/>
    </location>
</feature>
<evidence type="ECO:0000259" key="2">
    <source>
        <dbReference type="Pfam" id="PF04892"/>
    </source>
</evidence>
<dbReference type="InterPro" id="IPR053150">
    <property type="entry name" value="Teicoplanin_resist-assoc"/>
</dbReference>
<proteinExistence type="predicted"/>
<dbReference type="PANTHER" id="PTHR36834:SF1">
    <property type="entry name" value="INTEGRAL MEMBRANE PROTEIN"/>
    <property type="match status" value="1"/>
</dbReference>
<organism evidence="3 4">
    <name type="scientific">Lederbergia ruris</name>
    <dbReference type="NCBI Taxonomy" id="217495"/>
    <lineage>
        <taxon>Bacteria</taxon>
        <taxon>Bacillati</taxon>
        <taxon>Bacillota</taxon>
        <taxon>Bacilli</taxon>
        <taxon>Bacillales</taxon>
        <taxon>Bacillaceae</taxon>
        <taxon>Lederbergia</taxon>
    </lineage>
</organism>
<keyword evidence="1" id="KW-0472">Membrane</keyword>
<keyword evidence="4" id="KW-1185">Reference proteome</keyword>
<evidence type="ECO:0000313" key="4">
    <source>
        <dbReference type="Proteomes" id="UP000679950"/>
    </source>
</evidence>
<accession>A0ABQ4KL80</accession>
<evidence type="ECO:0000256" key="1">
    <source>
        <dbReference type="SAM" id="Phobius"/>
    </source>
</evidence>
<dbReference type="Pfam" id="PF04892">
    <property type="entry name" value="VanZ"/>
    <property type="match status" value="1"/>
</dbReference>
<reference evidence="3 4" key="1">
    <citation type="submission" date="2021-03" db="EMBL/GenBank/DDBJ databases">
        <title>Antimicrobial resistance genes in bacteria isolated from Japanese honey, and their potential for conferring macrolide and lincosamide resistance in the American foulbrood pathogen Paenibacillus larvae.</title>
        <authorList>
            <person name="Okamoto M."/>
            <person name="Kumagai M."/>
            <person name="Kanamori H."/>
            <person name="Takamatsu D."/>
        </authorList>
    </citation>
    <scope>NUCLEOTIDE SEQUENCE [LARGE SCALE GENOMIC DNA]</scope>
    <source>
        <strain evidence="3 4">J8TS2</strain>
    </source>
</reference>
<keyword evidence="1" id="KW-1133">Transmembrane helix</keyword>
<feature type="transmembrane region" description="Helical" evidence="1">
    <location>
        <begin position="77"/>
        <end position="94"/>
    </location>
</feature>
<sequence>MKIVMKVGLTIALCFYLLVLSKLILFKYLSIPDIIGHFTFSSDGPYWNSHNFIPFKTIAYYLFLANDINVSIRVENVIGNIIGFVPFGFILPLLSSKFRSLKKVTVATFCLSLAFELIQLIFRFGSFDVDDLILNTLGGIIGYWPIKFVSTLMNYKRRQQRVL</sequence>
<dbReference type="EMBL" id="BORB01000016">
    <property type="protein sequence ID" value="GIN57909.1"/>
    <property type="molecule type" value="Genomic_DNA"/>
</dbReference>
<dbReference type="Proteomes" id="UP000679950">
    <property type="component" value="Unassembled WGS sequence"/>
</dbReference>
<evidence type="ECO:0000313" key="3">
    <source>
        <dbReference type="EMBL" id="GIN57909.1"/>
    </source>
</evidence>
<protein>
    <recommendedName>
        <fullName evidence="2">VanZ-like domain-containing protein</fullName>
    </recommendedName>
</protein>
<dbReference type="RefSeq" id="WP_158324448.1">
    <property type="nucleotide sequence ID" value="NZ_BORB01000016.1"/>
</dbReference>
<dbReference type="InterPro" id="IPR006976">
    <property type="entry name" value="VanZ-like"/>
</dbReference>
<comment type="caution">
    <text evidence="3">The sequence shown here is derived from an EMBL/GenBank/DDBJ whole genome shotgun (WGS) entry which is preliminary data.</text>
</comment>